<keyword evidence="2" id="KW-0472">Membrane</keyword>
<feature type="transmembrane region" description="Helical" evidence="2">
    <location>
        <begin position="196"/>
        <end position="220"/>
    </location>
</feature>
<accession>A0ABP6XS10</accession>
<feature type="transmembrane region" description="Helical" evidence="2">
    <location>
        <begin position="162"/>
        <end position="184"/>
    </location>
</feature>
<protein>
    <submittedName>
        <fullName evidence="3">Uncharacterized protein</fullName>
    </submittedName>
</protein>
<keyword evidence="2" id="KW-1133">Transmembrane helix</keyword>
<organism evidence="3 4">
    <name type="scientific">Amycolatopsis ultiminotia</name>
    <dbReference type="NCBI Taxonomy" id="543629"/>
    <lineage>
        <taxon>Bacteria</taxon>
        <taxon>Bacillati</taxon>
        <taxon>Actinomycetota</taxon>
        <taxon>Actinomycetes</taxon>
        <taxon>Pseudonocardiales</taxon>
        <taxon>Pseudonocardiaceae</taxon>
        <taxon>Amycolatopsis</taxon>
    </lineage>
</organism>
<reference evidence="4" key="1">
    <citation type="journal article" date="2019" name="Int. J. Syst. Evol. Microbiol.">
        <title>The Global Catalogue of Microorganisms (GCM) 10K type strain sequencing project: providing services to taxonomists for standard genome sequencing and annotation.</title>
        <authorList>
            <consortium name="The Broad Institute Genomics Platform"/>
            <consortium name="The Broad Institute Genome Sequencing Center for Infectious Disease"/>
            <person name="Wu L."/>
            <person name="Ma J."/>
        </authorList>
    </citation>
    <scope>NUCLEOTIDE SEQUENCE [LARGE SCALE GENOMIC DNA]</scope>
    <source>
        <strain evidence="4">JCM 16898</strain>
    </source>
</reference>
<proteinExistence type="predicted"/>
<feature type="compositionally biased region" description="Low complexity" evidence="1">
    <location>
        <begin position="1"/>
        <end position="29"/>
    </location>
</feature>
<comment type="caution">
    <text evidence="3">The sequence shown here is derived from an EMBL/GenBank/DDBJ whole genome shotgun (WGS) entry which is preliminary data.</text>
</comment>
<evidence type="ECO:0000256" key="2">
    <source>
        <dbReference type="SAM" id="Phobius"/>
    </source>
</evidence>
<feature type="transmembrane region" description="Helical" evidence="2">
    <location>
        <begin position="98"/>
        <end position="123"/>
    </location>
</feature>
<feature type="compositionally biased region" description="Low complexity" evidence="1">
    <location>
        <begin position="48"/>
        <end position="79"/>
    </location>
</feature>
<keyword evidence="2" id="KW-0812">Transmembrane</keyword>
<sequence>MTYPQNPQGQYPGQNPYPGQPASGQQPYPGSQPTPSQPYPGGQPGPAQPYSGGQPAQPYPGGQVPGQYPQQPYGQQQPYPAYPGGPGMMQSRPSGVTAIISGILAIIGGLVAVFGVIGGIVLLGHSGGLGYGLVALIVNLAEAGLLLYGAIAMFLHKSAGRMCVIIGCGLAIVYAVVSFVFVSVGVSALGGSTGRVIGAGIAGSLLALIPPIATLVLALVKPTAEWVSHGGQQPAPGGYPQQPGW</sequence>
<name>A0ABP6XS10_9PSEU</name>
<feature type="transmembrane region" description="Helical" evidence="2">
    <location>
        <begin position="129"/>
        <end position="155"/>
    </location>
</feature>
<evidence type="ECO:0000313" key="4">
    <source>
        <dbReference type="Proteomes" id="UP001500689"/>
    </source>
</evidence>
<keyword evidence="4" id="KW-1185">Reference proteome</keyword>
<dbReference type="EMBL" id="BAAAZN010000017">
    <property type="protein sequence ID" value="GAA3571570.1"/>
    <property type="molecule type" value="Genomic_DNA"/>
</dbReference>
<evidence type="ECO:0000256" key="1">
    <source>
        <dbReference type="SAM" id="MobiDB-lite"/>
    </source>
</evidence>
<evidence type="ECO:0000313" key="3">
    <source>
        <dbReference type="EMBL" id="GAA3571570.1"/>
    </source>
</evidence>
<dbReference type="RefSeq" id="WP_344866673.1">
    <property type="nucleotide sequence ID" value="NZ_BAAAZN010000017.1"/>
</dbReference>
<feature type="compositionally biased region" description="Pro residues" evidence="1">
    <location>
        <begin position="30"/>
        <end position="47"/>
    </location>
</feature>
<dbReference type="Proteomes" id="UP001500689">
    <property type="component" value="Unassembled WGS sequence"/>
</dbReference>
<feature type="region of interest" description="Disordered" evidence="1">
    <location>
        <begin position="1"/>
        <end position="87"/>
    </location>
</feature>
<gene>
    <name evidence="3" type="ORF">GCM10022222_64640</name>
</gene>